<evidence type="ECO:0000256" key="5">
    <source>
        <dbReference type="ARBA" id="ARBA00023033"/>
    </source>
</evidence>
<dbReference type="InterPro" id="IPR050493">
    <property type="entry name" value="FAD-dep_Monooxygenase_BioMet"/>
</dbReference>
<dbReference type="InterPro" id="IPR002938">
    <property type="entry name" value="FAD-bd"/>
</dbReference>
<dbReference type="PANTHER" id="PTHR13789:SF318">
    <property type="entry name" value="GERANYLGERANYL DIPHOSPHATE REDUCTASE"/>
    <property type="match status" value="1"/>
</dbReference>
<dbReference type="PANTHER" id="PTHR13789">
    <property type="entry name" value="MONOOXYGENASE"/>
    <property type="match status" value="1"/>
</dbReference>
<evidence type="ECO:0000313" key="7">
    <source>
        <dbReference type="EMBL" id="RSZ65447.1"/>
    </source>
</evidence>
<name>A0A430I1G4_9CORY</name>
<dbReference type="AlphaFoldDB" id="A0A430I1G4"/>
<protein>
    <submittedName>
        <fullName evidence="7">3-hydroxybenzoate 6-hydroxylase</fullName>
    </submittedName>
</protein>
<keyword evidence="4" id="KW-0560">Oxidoreductase</keyword>
<feature type="domain" description="FAD-binding" evidence="6">
    <location>
        <begin position="12"/>
        <end position="334"/>
    </location>
</feature>
<evidence type="ECO:0000256" key="1">
    <source>
        <dbReference type="ARBA" id="ARBA00001974"/>
    </source>
</evidence>
<dbReference type="GO" id="GO:0004497">
    <property type="term" value="F:monooxygenase activity"/>
    <property type="evidence" value="ECO:0007669"/>
    <property type="project" value="UniProtKB-KW"/>
</dbReference>
<reference evidence="7 8" key="1">
    <citation type="submission" date="2018-12" db="EMBL/GenBank/DDBJ databases">
        <title>YIM 101343 draft genome.</title>
        <authorList>
            <person name="Chen X."/>
        </authorList>
    </citation>
    <scope>NUCLEOTIDE SEQUENCE [LARGE SCALE GENOMIC DNA]</scope>
    <source>
        <strain evidence="7 8">YIM 101343</strain>
    </source>
</reference>
<dbReference type="SUPFAM" id="SSF51905">
    <property type="entry name" value="FAD/NAD(P)-binding domain"/>
    <property type="match status" value="1"/>
</dbReference>
<dbReference type="OrthoDB" id="4568714at2"/>
<comment type="caution">
    <text evidence="7">The sequence shown here is derived from an EMBL/GenBank/DDBJ whole genome shotgun (WGS) entry which is preliminary data.</text>
</comment>
<keyword evidence="5" id="KW-0503">Monooxygenase</keyword>
<evidence type="ECO:0000313" key="8">
    <source>
        <dbReference type="Proteomes" id="UP000274907"/>
    </source>
</evidence>
<dbReference type="PRINTS" id="PR00420">
    <property type="entry name" value="RNGMNOXGNASE"/>
</dbReference>
<dbReference type="EMBL" id="RXHJ01000002">
    <property type="protein sequence ID" value="RSZ65447.1"/>
    <property type="molecule type" value="Genomic_DNA"/>
</dbReference>
<dbReference type="InterPro" id="IPR036188">
    <property type="entry name" value="FAD/NAD-bd_sf"/>
</dbReference>
<keyword evidence="8" id="KW-1185">Reference proteome</keyword>
<sequence>MAHTKNADKENALVVGGGIGGLATALALSKVGYETTVAEQAEAFGEVGAGLQLGPNAIRILDSWGLLDKVSQIGFHPENIIMKDALTGEEITRMPLGEEFQERYGAPYIVIHRTDLHAILLDACRAAGTRLLTDTRIEEVTEGPEGAVAQAADGRRFEADVVIGADGLHSNLRKEFVGDEVVASGYVAYRGTIPADAIEDEQDLNDVVVWAGPGCHLVQYRLRAGAVLNIVAVFESQKFLRGEENFGDVEELDAIFADCHPRVRHSVEHIGRQRRWPLFDREPADFWGEGRVVLLGDAAHPMLQYLAQGCCQALEDAKTLEVLAGRHSTGSATPWPQVISDFTEIRVPRTGEVQTRARLFGEICHADGGSRLMRNELLKREDLNLFNYADWIYLDRIQPLIDEDTRTHQAAYA</sequence>
<evidence type="ECO:0000256" key="2">
    <source>
        <dbReference type="ARBA" id="ARBA00022630"/>
    </source>
</evidence>
<evidence type="ECO:0000256" key="3">
    <source>
        <dbReference type="ARBA" id="ARBA00022827"/>
    </source>
</evidence>
<evidence type="ECO:0000259" key="6">
    <source>
        <dbReference type="Pfam" id="PF01494"/>
    </source>
</evidence>
<keyword evidence="3" id="KW-0274">FAD</keyword>
<gene>
    <name evidence="7" type="ORF">EAH68_01415</name>
</gene>
<accession>A0A430I1G4</accession>
<dbReference type="SUPFAM" id="SSF54373">
    <property type="entry name" value="FAD-linked reductases, C-terminal domain"/>
    <property type="match status" value="1"/>
</dbReference>
<dbReference type="Proteomes" id="UP000274907">
    <property type="component" value="Unassembled WGS sequence"/>
</dbReference>
<dbReference type="RefSeq" id="WP_126119542.1">
    <property type="nucleotide sequence ID" value="NZ_RXHJ01000002.1"/>
</dbReference>
<proteinExistence type="predicted"/>
<dbReference type="Gene3D" id="3.50.50.60">
    <property type="entry name" value="FAD/NAD(P)-binding domain"/>
    <property type="match status" value="1"/>
</dbReference>
<dbReference type="Pfam" id="PF01494">
    <property type="entry name" value="FAD_binding_3"/>
    <property type="match status" value="1"/>
</dbReference>
<keyword evidence="2" id="KW-0285">Flavoprotein</keyword>
<dbReference type="GO" id="GO:0071949">
    <property type="term" value="F:FAD binding"/>
    <property type="evidence" value="ECO:0007669"/>
    <property type="project" value="InterPro"/>
</dbReference>
<comment type="cofactor">
    <cofactor evidence="1">
        <name>FAD</name>
        <dbReference type="ChEBI" id="CHEBI:57692"/>
    </cofactor>
</comment>
<evidence type="ECO:0000256" key="4">
    <source>
        <dbReference type="ARBA" id="ARBA00023002"/>
    </source>
</evidence>
<organism evidence="7 8">
    <name type="scientific">Corynebacterium hylobatis</name>
    <dbReference type="NCBI Taxonomy" id="1859290"/>
    <lineage>
        <taxon>Bacteria</taxon>
        <taxon>Bacillati</taxon>
        <taxon>Actinomycetota</taxon>
        <taxon>Actinomycetes</taxon>
        <taxon>Mycobacteriales</taxon>
        <taxon>Corynebacteriaceae</taxon>
        <taxon>Corynebacterium</taxon>
    </lineage>
</organism>